<feature type="compositionally biased region" description="Polar residues" evidence="1">
    <location>
        <begin position="64"/>
        <end position="75"/>
    </location>
</feature>
<proteinExistence type="predicted"/>
<dbReference type="AlphaFoldDB" id="A0A382RGG8"/>
<accession>A0A382RGG8</accession>
<dbReference type="Gene3D" id="3.90.1150.10">
    <property type="entry name" value="Aspartate Aminotransferase, domain 1"/>
    <property type="match status" value="1"/>
</dbReference>
<feature type="compositionally biased region" description="Basic and acidic residues" evidence="1">
    <location>
        <begin position="48"/>
        <end position="59"/>
    </location>
</feature>
<name>A0A382RGG8_9ZZZZ</name>
<feature type="region of interest" description="Disordered" evidence="1">
    <location>
        <begin position="48"/>
        <end position="75"/>
    </location>
</feature>
<sequence>VTESSLWHTLHRTEQEIYAMTQSAVDRASTDRYLSSLDAVVAEYEARNPRSRALHDRAQRTLPGGNTRSGVNIDP</sequence>
<evidence type="ECO:0000313" key="2">
    <source>
        <dbReference type="EMBL" id="SVC96726.1"/>
    </source>
</evidence>
<dbReference type="EMBL" id="UINC01121508">
    <property type="protein sequence ID" value="SVC96726.1"/>
    <property type="molecule type" value="Genomic_DNA"/>
</dbReference>
<gene>
    <name evidence="2" type="ORF">METZ01_LOCUS349580</name>
</gene>
<organism evidence="2">
    <name type="scientific">marine metagenome</name>
    <dbReference type="NCBI Taxonomy" id="408172"/>
    <lineage>
        <taxon>unclassified sequences</taxon>
        <taxon>metagenomes</taxon>
        <taxon>ecological metagenomes</taxon>
    </lineage>
</organism>
<reference evidence="2" key="1">
    <citation type="submission" date="2018-05" db="EMBL/GenBank/DDBJ databases">
        <authorList>
            <person name="Lanie J.A."/>
            <person name="Ng W.-L."/>
            <person name="Kazmierczak K.M."/>
            <person name="Andrzejewski T.M."/>
            <person name="Davidsen T.M."/>
            <person name="Wayne K.J."/>
            <person name="Tettelin H."/>
            <person name="Glass J.I."/>
            <person name="Rusch D."/>
            <person name="Podicherti R."/>
            <person name="Tsui H.-C.T."/>
            <person name="Winkler M.E."/>
        </authorList>
    </citation>
    <scope>NUCLEOTIDE SEQUENCE</scope>
</reference>
<protein>
    <submittedName>
        <fullName evidence="2">Uncharacterized protein</fullName>
    </submittedName>
</protein>
<feature type="non-terminal residue" evidence="2">
    <location>
        <position position="75"/>
    </location>
</feature>
<evidence type="ECO:0000256" key="1">
    <source>
        <dbReference type="SAM" id="MobiDB-lite"/>
    </source>
</evidence>
<dbReference type="InterPro" id="IPR015422">
    <property type="entry name" value="PyrdxlP-dep_Trfase_small"/>
</dbReference>
<feature type="non-terminal residue" evidence="2">
    <location>
        <position position="1"/>
    </location>
</feature>